<dbReference type="STRING" id="1002804.HBZC1_17590"/>
<reference evidence="1 2" key="1">
    <citation type="journal article" date="2011" name="J. Bacteriol.">
        <title>Genome sequence of Helicobacter bizzozeronii strain CIII-1, an isolate from human gastric mucosa.</title>
        <authorList>
            <person name="Schott T."/>
            <person name="Rossi M."/>
            <person name="Hanninen M.L."/>
        </authorList>
    </citation>
    <scope>NUCLEOTIDE SEQUENCE [LARGE SCALE GENOMIC DNA]</scope>
    <source>
        <strain evidence="1 2">CIII-1</strain>
    </source>
</reference>
<dbReference type="EMBL" id="FR871757">
    <property type="protein sequence ID" value="CCB80745.1"/>
    <property type="molecule type" value="Genomic_DNA"/>
</dbReference>
<accession>F8KPM0</accession>
<name>F8KPM0_HELBC</name>
<evidence type="ECO:0000313" key="1">
    <source>
        <dbReference type="EMBL" id="CCB80745.1"/>
    </source>
</evidence>
<dbReference type="HOGENOM" id="CLU_2508142_0_0_7"/>
<proteinExistence type="predicted"/>
<keyword evidence="2" id="KW-1185">Reference proteome</keyword>
<sequence length="85" mass="9565">MKRWQPKGGNPAKMGGELCCVFLSLEFNDHFKPPKRELKVKCTHRVFARLSHSAPLKSCLPPFRGGFILTKTPLISNIIQGTCRV</sequence>
<dbReference type="KEGG" id="hbi:HBZC1_17590"/>
<organism evidence="1 2">
    <name type="scientific">Helicobacter bizzozeronii (strain CIII-1)</name>
    <dbReference type="NCBI Taxonomy" id="1002804"/>
    <lineage>
        <taxon>Bacteria</taxon>
        <taxon>Pseudomonadati</taxon>
        <taxon>Campylobacterota</taxon>
        <taxon>Epsilonproteobacteria</taxon>
        <taxon>Campylobacterales</taxon>
        <taxon>Helicobacteraceae</taxon>
        <taxon>Helicobacter</taxon>
    </lineage>
</organism>
<dbReference type="Proteomes" id="UP000008387">
    <property type="component" value="Chromosome"/>
</dbReference>
<protein>
    <submittedName>
        <fullName evidence="1">Uncharacterized protein</fullName>
    </submittedName>
</protein>
<evidence type="ECO:0000313" key="2">
    <source>
        <dbReference type="Proteomes" id="UP000008387"/>
    </source>
</evidence>
<dbReference type="AlphaFoldDB" id="F8KPM0"/>
<gene>
    <name evidence="1" type="ordered locus">HBZC1_17590</name>
</gene>